<dbReference type="InterPro" id="IPR000477">
    <property type="entry name" value="RT_dom"/>
</dbReference>
<dbReference type="CDD" id="cd00304">
    <property type="entry name" value="RT_like"/>
    <property type="match status" value="1"/>
</dbReference>
<dbReference type="Pfam" id="PF22938">
    <property type="entry name" value="Integrase_p58_C"/>
    <property type="match status" value="1"/>
</dbReference>
<name>A0ABY6K780_9ARAC</name>
<dbReference type="Pfam" id="PF18701">
    <property type="entry name" value="DUF5641"/>
    <property type="match status" value="1"/>
</dbReference>
<gene>
    <name evidence="2" type="ORF">LAZ67_2004586</name>
</gene>
<dbReference type="InterPro" id="IPR040676">
    <property type="entry name" value="DUF5641"/>
</dbReference>
<dbReference type="PROSITE" id="PS50878">
    <property type="entry name" value="RT_POL"/>
    <property type="match status" value="1"/>
</dbReference>
<accession>A0ABY6K780</accession>
<dbReference type="PANTHER" id="PTHR21301:SF10">
    <property type="entry name" value="REVERSE TRANSCRIPTASE DOMAIN-CONTAINING PROTEIN"/>
    <property type="match status" value="1"/>
</dbReference>
<organism evidence="2 3">
    <name type="scientific">Cordylochernes scorpioides</name>
    <dbReference type="NCBI Taxonomy" id="51811"/>
    <lineage>
        <taxon>Eukaryota</taxon>
        <taxon>Metazoa</taxon>
        <taxon>Ecdysozoa</taxon>
        <taxon>Arthropoda</taxon>
        <taxon>Chelicerata</taxon>
        <taxon>Arachnida</taxon>
        <taxon>Pseudoscorpiones</taxon>
        <taxon>Cheliferoidea</taxon>
        <taxon>Chernetidae</taxon>
        <taxon>Cordylochernes</taxon>
    </lineage>
</organism>
<dbReference type="InterPro" id="IPR043502">
    <property type="entry name" value="DNA/RNA_pol_sf"/>
</dbReference>
<evidence type="ECO:0000313" key="3">
    <source>
        <dbReference type="Proteomes" id="UP001235939"/>
    </source>
</evidence>
<sequence length="400" mass="46188">MVSYDVVAMYLSLPHQLIIRHLTNFLQDNQVDPRTAESIVALSSLCLDFTTFTFNNQLFKQIRGSPMGSPLSSPLAEIVMANIDHWVQQQIAPGIHMWRRYIDDIFCICDTGQEINILDSLNSYHPEISFTLELENRKVGLSEKLMKRYFGPYRVTRKLSDVTFEVEPVDQPTRRRQTRDLVHVLRMKPYHDPEDQADLFNYSESRQDNHNEEGEVVLIGRDDQKRIFWPLGRILELYPGKDGRERVARVRTATARWLPHVSIPISISWPSLRRGAFSGHNADVAVRLALHALPHPAHPASARDSCIACGSEDLSLAHRYWSCRRIRPVILEAFTFIRRPPDLQGWIFGHDLEDDALAILASAKTRIFKHFLGLEIRGVQEDPLIVWRRTLARWWSLPQS</sequence>
<dbReference type="Proteomes" id="UP001235939">
    <property type="component" value="Chromosome 02"/>
</dbReference>
<dbReference type="InterPro" id="IPR054465">
    <property type="entry name" value="Integrase_p58-like_C"/>
</dbReference>
<reference evidence="2 3" key="1">
    <citation type="submission" date="2022-01" db="EMBL/GenBank/DDBJ databases">
        <title>A chromosomal length assembly of Cordylochernes scorpioides.</title>
        <authorList>
            <person name="Zeh D."/>
            <person name="Zeh J."/>
        </authorList>
    </citation>
    <scope>NUCLEOTIDE SEQUENCE [LARGE SCALE GENOMIC DNA]</scope>
    <source>
        <strain evidence="2">IN4F17</strain>
        <tissue evidence="2">Whole Body</tissue>
    </source>
</reference>
<keyword evidence="3" id="KW-1185">Reference proteome</keyword>
<feature type="domain" description="Reverse transcriptase" evidence="1">
    <location>
        <begin position="1"/>
        <end position="154"/>
    </location>
</feature>
<dbReference type="PANTHER" id="PTHR21301">
    <property type="entry name" value="REVERSE TRANSCRIPTASE"/>
    <property type="match status" value="1"/>
</dbReference>
<proteinExistence type="predicted"/>
<evidence type="ECO:0000259" key="1">
    <source>
        <dbReference type="PROSITE" id="PS50878"/>
    </source>
</evidence>
<dbReference type="SUPFAM" id="SSF56672">
    <property type="entry name" value="DNA/RNA polymerases"/>
    <property type="match status" value="1"/>
</dbReference>
<dbReference type="EMBL" id="CP092864">
    <property type="protein sequence ID" value="UYV63542.1"/>
    <property type="molecule type" value="Genomic_DNA"/>
</dbReference>
<dbReference type="Pfam" id="PF00078">
    <property type="entry name" value="RVT_1"/>
    <property type="match status" value="1"/>
</dbReference>
<protein>
    <submittedName>
        <fullName evidence="2">ACSF2</fullName>
    </submittedName>
</protein>
<evidence type="ECO:0000313" key="2">
    <source>
        <dbReference type="EMBL" id="UYV63542.1"/>
    </source>
</evidence>